<dbReference type="AlphaFoldDB" id="A0A931GAB0"/>
<keyword evidence="5" id="KW-1185">Reference proteome</keyword>
<dbReference type="InterPro" id="IPR006140">
    <property type="entry name" value="D-isomer_DH_NAD-bd"/>
</dbReference>
<dbReference type="Pfam" id="PF02826">
    <property type="entry name" value="2-Hacid_dh_C"/>
    <property type="match status" value="1"/>
</dbReference>
<dbReference type="InterPro" id="IPR036291">
    <property type="entry name" value="NAD(P)-bd_dom_sf"/>
</dbReference>
<protein>
    <submittedName>
        <fullName evidence="4">D-2-hydroxyacid dehydrogenase</fullName>
    </submittedName>
</protein>
<name>A0A931GAB0_9MICC</name>
<dbReference type="GO" id="GO:0051287">
    <property type="term" value="F:NAD binding"/>
    <property type="evidence" value="ECO:0007669"/>
    <property type="project" value="InterPro"/>
</dbReference>
<evidence type="ECO:0000256" key="1">
    <source>
        <dbReference type="ARBA" id="ARBA00023002"/>
    </source>
</evidence>
<dbReference type="SUPFAM" id="SSF51735">
    <property type="entry name" value="NAD(P)-binding Rossmann-fold domains"/>
    <property type="match status" value="1"/>
</dbReference>
<evidence type="ECO:0000259" key="3">
    <source>
        <dbReference type="Pfam" id="PF02826"/>
    </source>
</evidence>
<dbReference type="PANTHER" id="PTHR43333">
    <property type="entry name" value="2-HACID_DH_C DOMAIN-CONTAINING PROTEIN"/>
    <property type="match status" value="1"/>
</dbReference>
<dbReference type="GO" id="GO:0016491">
    <property type="term" value="F:oxidoreductase activity"/>
    <property type="evidence" value="ECO:0007669"/>
    <property type="project" value="UniProtKB-KW"/>
</dbReference>
<dbReference type="EMBL" id="JADNYM010000010">
    <property type="protein sequence ID" value="MBG0739542.1"/>
    <property type="molecule type" value="Genomic_DNA"/>
</dbReference>
<keyword evidence="2" id="KW-0520">NAD</keyword>
<keyword evidence="1" id="KW-0560">Oxidoreductase</keyword>
<reference evidence="4 5" key="1">
    <citation type="submission" date="2020-11" db="EMBL/GenBank/DDBJ databases">
        <title>Arthrobacter antarcticus sp. nov., isolated from Antarctic Soil.</title>
        <authorList>
            <person name="Li J."/>
        </authorList>
    </citation>
    <scope>NUCLEOTIDE SEQUENCE [LARGE SCALE GENOMIC DNA]</scope>
    <source>
        <strain evidence="4 5">Z1-20</strain>
    </source>
</reference>
<evidence type="ECO:0000313" key="5">
    <source>
        <dbReference type="Proteomes" id="UP000655366"/>
    </source>
</evidence>
<evidence type="ECO:0000313" key="4">
    <source>
        <dbReference type="EMBL" id="MBG0739542.1"/>
    </source>
</evidence>
<gene>
    <name evidence="4" type="ORF">IV500_09110</name>
</gene>
<dbReference type="Gene3D" id="3.40.50.720">
    <property type="entry name" value="NAD(P)-binding Rossmann-like Domain"/>
    <property type="match status" value="2"/>
</dbReference>
<dbReference type="RefSeq" id="WP_196396494.1">
    <property type="nucleotide sequence ID" value="NZ_JADNYM010000010.1"/>
</dbReference>
<evidence type="ECO:0000256" key="2">
    <source>
        <dbReference type="ARBA" id="ARBA00023027"/>
    </source>
</evidence>
<sequence length="365" mass="38478">MAGFIYDEMVTTDQEMVGGRRIVVAVATTIEPGWVAAIKAVDDRLDVRYEPQLVPAPRFPGHDSGTGAIQRTRDHDFHWPTTLAEAEIILGWPQNTAEGLADLVRSNTGLRWVQATVSGPGGLVQAAGLTAQELDRLQITGVDGIQAGPRAEFAIFALLAFAQGLAPLRSASLGHSEQSAMAELAGQTLLVLGLGPAGAEVARLGKAFGMHVLAVTRTGNGRAPNVDQLRPARFLGDMLPVSPAVVLALPLTEKTTGLIGDSAISRMRADAVLVNIGHGAVIDERALVTGLEHGQPAAAVLDAFAAETLPSQSVLRSLPNVLISPRAASVSRSGNERLIAAFTANLRRYLDGEELVGLLRPSLHY</sequence>
<comment type="caution">
    <text evidence="4">The sequence shown here is derived from an EMBL/GenBank/DDBJ whole genome shotgun (WGS) entry which is preliminary data.</text>
</comment>
<organism evidence="4 5">
    <name type="scientific">Arthrobacter terrae</name>
    <dbReference type="NCBI Taxonomy" id="2935737"/>
    <lineage>
        <taxon>Bacteria</taxon>
        <taxon>Bacillati</taxon>
        <taxon>Actinomycetota</taxon>
        <taxon>Actinomycetes</taxon>
        <taxon>Micrococcales</taxon>
        <taxon>Micrococcaceae</taxon>
        <taxon>Arthrobacter</taxon>
    </lineage>
</organism>
<dbReference type="Proteomes" id="UP000655366">
    <property type="component" value="Unassembled WGS sequence"/>
</dbReference>
<accession>A0A931GAB0</accession>
<feature type="domain" description="D-isomer specific 2-hydroxyacid dehydrogenase NAD-binding" evidence="3">
    <location>
        <begin position="176"/>
        <end position="325"/>
    </location>
</feature>
<dbReference type="PANTHER" id="PTHR43333:SF1">
    <property type="entry name" value="D-ISOMER SPECIFIC 2-HYDROXYACID DEHYDROGENASE NAD-BINDING DOMAIN-CONTAINING PROTEIN"/>
    <property type="match status" value="1"/>
</dbReference>
<proteinExistence type="predicted"/>